<dbReference type="InterPro" id="IPR036271">
    <property type="entry name" value="Tet_transcr_reg_TetR-rel_C_sf"/>
</dbReference>
<reference evidence="7" key="1">
    <citation type="submission" date="2016-11" db="EMBL/GenBank/DDBJ databases">
        <title>Mesorhizobium oceanicum sp. nov., isolated from deep seawater in South China Sea.</title>
        <authorList>
            <person name="Fu G.-Y."/>
        </authorList>
    </citation>
    <scope>NUCLEOTIDE SEQUENCE [LARGE SCALE GENOMIC DNA]</scope>
    <source>
        <strain evidence="7">B7</strain>
    </source>
</reference>
<evidence type="ECO:0000313" key="6">
    <source>
        <dbReference type="EMBL" id="APH74814.1"/>
    </source>
</evidence>
<sequence length="191" mass="21411">MHTTKRRLIDAGLVMLLKHGYNDLGIQALLAVTCLPKGSFYHHFKDKEDFALQVLDSYMAQVHAGLDECLSDLTRRPLERIRAFFESTRQSYGDEGYMGCLIGGLGQELSGISDLFRHKIEGCFSAIATRMADCLEEARQEGDIPSDCDVREMADLLVNCWEGAALRSRLRRSPDSLNSMLDFYIRAVAVG</sequence>
<proteinExistence type="predicted"/>
<protein>
    <submittedName>
        <fullName evidence="6">TetR family transcriptional regulator</fullName>
    </submittedName>
</protein>
<evidence type="ECO:0000313" key="7">
    <source>
        <dbReference type="Proteomes" id="UP000182840"/>
    </source>
</evidence>
<organism evidence="6 7">
    <name type="scientific">Aquibium oceanicum</name>
    <dbReference type="NCBI Taxonomy" id="1670800"/>
    <lineage>
        <taxon>Bacteria</taxon>
        <taxon>Pseudomonadati</taxon>
        <taxon>Pseudomonadota</taxon>
        <taxon>Alphaproteobacteria</taxon>
        <taxon>Hyphomicrobiales</taxon>
        <taxon>Phyllobacteriaceae</taxon>
        <taxon>Aquibium</taxon>
    </lineage>
</organism>
<dbReference type="Gene3D" id="1.10.357.10">
    <property type="entry name" value="Tetracycline Repressor, domain 2"/>
    <property type="match status" value="1"/>
</dbReference>
<feature type="domain" description="HTH tetR-type" evidence="5">
    <location>
        <begin position="2"/>
        <end position="62"/>
    </location>
</feature>
<accession>A0A1L3SZL8</accession>
<dbReference type="EMBL" id="CP018171">
    <property type="protein sequence ID" value="APH74814.1"/>
    <property type="molecule type" value="Genomic_DNA"/>
</dbReference>
<keyword evidence="1" id="KW-0805">Transcription regulation</keyword>
<name>A0A1L3SZL8_9HYPH</name>
<dbReference type="AlphaFoldDB" id="A0A1L3SZL8"/>
<dbReference type="PANTHER" id="PTHR47506">
    <property type="entry name" value="TRANSCRIPTIONAL REGULATORY PROTEIN"/>
    <property type="match status" value="1"/>
</dbReference>
<keyword evidence="7" id="KW-1185">Reference proteome</keyword>
<evidence type="ECO:0000256" key="2">
    <source>
        <dbReference type="ARBA" id="ARBA00023125"/>
    </source>
</evidence>
<dbReference type="PANTHER" id="PTHR47506:SF6">
    <property type="entry name" value="HTH-TYPE TRANSCRIPTIONAL REPRESSOR NEMR"/>
    <property type="match status" value="1"/>
</dbReference>
<dbReference type="InterPro" id="IPR011075">
    <property type="entry name" value="TetR_C"/>
</dbReference>
<evidence type="ECO:0000259" key="5">
    <source>
        <dbReference type="PROSITE" id="PS50977"/>
    </source>
</evidence>
<dbReference type="Pfam" id="PF00440">
    <property type="entry name" value="TetR_N"/>
    <property type="match status" value="1"/>
</dbReference>
<dbReference type="InterPro" id="IPR001647">
    <property type="entry name" value="HTH_TetR"/>
</dbReference>
<dbReference type="PROSITE" id="PS50977">
    <property type="entry name" value="HTH_TETR_2"/>
    <property type="match status" value="1"/>
</dbReference>
<gene>
    <name evidence="6" type="ORF">BSQ44_24595</name>
</gene>
<evidence type="ECO:0000256" key="4">
    <source>
        <dbReference type="PROSITE-ProRule" id="PRU00335"/>
    </source>
</evidence>
<dbReference type="InterPro" id="IPR009057">
    <property type="entry name" value="Homeodomain-like_sf"/>
</dbReference>
<keyword evidence="2 4" id="KW-0238">DNA-binding</keyword>
<dbReference type="GO" id="GO:0003677">
    <property type="term" value="F:DNA binding"/>
    <property type="evidence" value="ECO:0007669"/>
    <property type="project" value="UniProtKB-UniRule"/>
</dbReference>
<dbReference type="KEGG" id="meso:BSQ44_24595"/>
<feature type="DNA-binding region" description="H-T-H motif" evidence="4">
    <location>
        <begin position="25"/>
        <end position="44"/>
    </location>
</feature>
<evidence type="ECO:0000256" key="3">
    <source>
        <dbReference type="ARBA" id="ARBA00023163"/>
    </source>
</evidence>
<dbReference type="OrthoDB" id="9811084at2"/>
<dbReference type="SUPFAM" id="SSF46689">
    <property type="entry name" value="Homeodomain-like"/>
    <property type="match status" value="1"/>
</dbReference>
<dbReference type="Proteomes" id="UP000182840">
    <property type="component" value="Chromosome"/>
</dbReference>
<dbReference type="SUPFAM" id="SSF48498">
    <property type="entry name" value="Tetracyclin repressor-like, C-terminal domain"/>
    <property type="match status" value="1"/>
</dbReference>
<evidence type="ECO:0000256" key="1">
    <source>
        <dbReference type="ARBA" id="ARBA00023015"/>
    </source>
</evidence>
<dbReference type="Pfam" id="PF16925">
    <property type="entry name" value="TetR_C_13"/>
    <property type="match status" value="1"/>
</dbReference>
<keyword evidence="3" id="KW-0804">Transcription</keyword>